<feature type="transmembrane region" description="Helical" evidence="5">
    <location>
        <begin position="354"/>
        <end position="371"/>
    </location>
</feature>
<evidence type="ECO:0000313" key="7">
    <source>
        <dbReference type="Proteomes" id="UP001431935"/>
    </source>
</evidence>
<dbReference type="InterPro" id="IPR003798">
    <property type="entry name" value="DNA_recombination_RmuC"/>
</dbReference>
<keyword evidence="5" id="KW-0812">Transmembrane</keyword>
<dbReference type="Proteomes" id="UP001431935">
    <property type="component" value="Chromosome"/>
</dbReference>
<organism evidence="6 7">
    <name type="scientific">Metamycoplasma gateae</name>
    <dbReference type="NCBI Taxonomy" id="35769"/>
    <lineage>
        <taxon>Bacteria</taxon>
        <taxon>Bacillati</taxon>
        <taxon>Mycoplasmatota</taxon>
        <taxon>Mycoplasmoidales</taxon>
        <taxon>Metamycoplasmataceae</taxon>
        <taxon>Metamycoplasma</taxon>
    </lineage>
</organism>
<gene>
    <name evidence="6" type="primary">rmuC</name>
    <name evidence="6" type="ORF">V2E26_01515</name>
</gene>
<reference evidence="6" key="1">
    <citation type="submission" date="2024-01" db="EMBL/GenBank/DDBJ databases">
        <title>Complete genome sequence of Mycoplasma gateae strain 3700.</title>
        <authorList>
            <person name="Spergser J."/>
        </authorList>
    </citation>
    <scope>NUCLEOTIDE SEQUENCE [LARGE SCALE GENOMIC DNA]</scope>
    <source>
        <strain evidence="6">3700</strain>
    </source>
</reference>
<dbReference type="PANTHER" id="PTHR30563:SF0">
    <property type="entry name" value="DNA RECOMBINATION PROTEIN RMUC"/>
    <property type="match status" value="1"/>
</dbReference>
<keyword evidence="3" id="KW-0175">Coiled coil</keyword>
<comment type="function">
    <text evidence="1">Involved in DNA recombination.</text>
</comment>
<evidence type="ECO:0000256" key="1">
    <source>
        <dbReference type="ARBA" id="ARBA00003416"/>
    </source>
</evidence>
<evidence type="ECO:0000256" key="2">
    <source>
        <dbReference type="ARBA" id="ARBA00009840"/>
    </source>
</evidence>
<accession>A0ABZ2ANC6</accession>
<dbReference type="RefSeq" id="WP_330463682.1">
    <property type="nucleotide sequence ID" value="NZ_CP143578.1"/>
</dbReference>
<evidence type="ECO:0000256" key="4">
    <source>
        <dbReference type="ARBA" id="ARBA00023172"/>
    </source>
</evidence>
<comment type="similarity">
    <text evidence="2">Belongs to the RmuC family.</text>
</comment>
<keyword evidence="5" id="KW-0472">Membrane</keyword>
<evidence type="ECO:0000256" key="5">
    <source>
        <dbReference type="SAM" id="Phobius"/>
    </source>
</evidence>
<protein>
    <submittedName>
        <fullName evidence="6">DNA recombination protein RmuC</fullName>
    </submittedName>
</protein>
<dbReference type="EMBL" id="CP143578">
    <property type="protein sequence ID" value="WVN21651.1"/>
    <property type="molecule type" value="Genomic_DNA"/>
</dbReference>
<proteinExistence type="inferred from homology"/>
<keyword evidence="5" id="KW-1133">Transmembrane helix</keyword>
<keyword evidence="4" id="KW-0233">DNA recombination</keyword>
<dbReference type="PANTHER" id="PTHR30563">
    <property type="entry name" value="DNA RECOMBINATION PROTEIN RMUC"/>
    <property type="match status" value="1"/>
</dbReference>
<feature type="transmembrane region" description="Helical" evidence="5">
    <location>
        <begin position="6"/>
        <end position="28"/>
    </location>
</feature>
<evidence type="ECO:0000313" key="6">
    <source>
        <dbReference type="EMBL" id="WVN21651.1"/>
    </source>
</evidence>
<dbReference type="Pfam" id="PF02646">
    <property type="entry name" value="RmuC"/>
    <property type="match status" value="1"/>
</dbReference>
<sequence>MNKEAIILIVFSSLILVILLSLLIFIIIKKTTKNKDVLAQKDMLLAENEKNFFALKLDLENKLNKINDDLKYNIEIILNKKVDNLKEDLNNKVVNLNKFQQEMIKDNLTSILVNIKENNKIQNEDFNKLSSLVNENINKKLEDISKKNIEWFENIKKNIDEHFEDKLTKQIKEQFGNIKNSMDEMNKGMIQFSTIEKSVIDLNKTFSNSKNVGNFGEFTLLQIFQNHFPTLENKLWFQQYKIDPKTDEIVDFVIKSKMQIDNKEQEMIIPIDCKFPLETWNNYINQTDENAKTNSLKLLKYNVQKMAKSISEKYIRKDKKTTPYALMYLPSEYIYSTLINDYQFVSALFQNYKIILLGPTFVMAFIYSFFIQSQNYQVSKDIEKIKNLFIEVQRNYSYLNKNIVDGWSSINDAKESIEKAYGYSDKIINKINKNAQHLGVEQTKLTNSFLNKENKIKKLVDLEKSNENE</sequence>
<name>A0ABZ2ANC6_9BACT</name>
<keyword evidence="7" id="KW-1185">Reference proteome</keyword>
<evidence type="ECO:0000256" key="3">
    <source>
        <dbReference type="ARBA" id="ARBA00023054"/>
    </source>
</evidence>